<keyword evidence="1 6" id="KW-0645">Protease</keyword>
<dbReference type="InterPro" id="IPR043504">
    <property type="entry name" value="Peptidase_S1_PA_chymotrypsin"/>
</dbReference>
<dbReference type="CDD" id="cd00190">
    <property type="entry name" value="Tryp_SPc"/>
    <property type="match status" value="1"/>
</dbReference>
<dbReference type="InterPro" id="IPR001314">
    <property type="entry name" value="Peptidase_S1A"/>
</dbReference>
<dbReference type="InterPro" id="IPR033116">
    <property type="entry name" value="TRYPSIN_SER"/>
</dbReference>
<dbReference type="FunFam" id="2.40.10.10:FF:000039">
    <property type="entry name" value="Brain-specific serine protease 4"/>
    <property type="match status" value="1"/>
</dbReference>
<dbReference type="GeneTree" id="ENSGT00940000154999"/>
<evidence type="ECO:0000256" key="2">
    <source>
        <dbReference type="ARBA" id="ARBA00022729"/>
    </source>
</evidence>
<reference evidence="9" key="1">
    <citation type="submission" date="2025-08" db="UniProtKB">
        <authorList>
            <consortium name="Ensembl"/>
        </authorList>
    </citation>
    <scope>IDENTIFICATION</scope>
</reference>
<evidence type="ECO:0000313" key="9">
    <source>
        <dbReference type="Ensembl" id="ENSLLEP00000033772.1"/>
    </source>
</evidence>
<keyword evidence="5" id="KW-0325">Glycoprotein</keyword>
<evidence type="ECO:0000256" key="6">
    <source>
        <dbReference type="RuleBase" id="RU363034"/>
    </source>
</evidence>
<dbReference type="InterPro" id="IPR009003">
    <property type="entry name" value="Peptidase_S1_PA"/>
</dbReference>
<dbReference type="PANTHER" id="PTHR24253:SF159">
    <property type="entry name" value="SERINE PROTEASE 42"/>
    <property type="match status" value="1"/>
</dbReference>
<sequence>MTLLRALFIYFLIGLSPVLPSFLSSPVCGSPKVPGRIVGGENAVDGGWPWQIAVNYNGRFICGGSLISEQWVMSAAHCFGNSLDYYSISLGMYQLGGSNPHGVTIGVKEIIIHPLYIATGEKGDITLAKLSNPVNFTDYIQPICIPASTVTFPTGLDCWVTGWGTRSSGGSLPNPNTLQDVMTPLIDYVQCNQMYVEGYSMSYYTTIIQEEEICSGYLEGGKDSCQGDSGGPLVCEVNGTWIQAGIVSWGEGCALAGYPGVYTLVPAYESWIKTYIPEIIFTNVSIPPPLTTDLRGSDQKGWCRRKI</sequence>
<keyword evidence="3 6" id="KW-0378">Hydrolase</keyword>
<dbReference type="PROSITE" id="PS00135">
    <property type="entry name" value="TRYPSIN_SER"/>
    <property type="match status" value="1"/>
</dbReference>
<dbReference type="GO" id="GO:0004252">
    <property type="term" value="F:serine-type endopeptidase activity"/>
    <property type="evidence" value="ECO:0007669"/>
    <property type="project" value="InterPro"/>
</dbReference>
<keyword evidence="6" id="KW-0720">Serine protease</keyword>
<dbReference type="AlphaFoldDB" id="A0A8C5QAF1"/>
<feature type="domain" description="Peptidase S1" evidence="8">
    <location>
        <begin position="37"/>
        <end position="277"/>
    </location>
</feature>
<evidence type="ECO:0000256" key="4">
    <source>
        <dbReference type="ARBA" id="ARBA00023157"/>
    </source>
</evidence>
<evidence type="ECO:0000256" key="1">
    <source>
        <dbReference type="ARBA" id="ARBA00022670"/>
    </source>
</evidence>
<dbReference type="PANTHER" id="PTHR24253">
    <property type="entry name" value="TRANSMEMBRANE PROTEASE SERINE"/>
    <property type="match status" value="1"/>
</dbReference>
<dbReference type="SMART" id="SM00020">
    <property type="entry name" value="Tryp_SPc"/>
    <property type="match status" value="1"/>
</dbReference>
<dbReference type="SUPFAM" id="SSF50494">
    <property type="entry name" value="Trypsin-like serine proteases"/>
    <property type="match status" value="1"/>
</dbReference>
<feature type="signal peptide" evidence="7">
    <location>
        <begin position="1"/>
        <end position="20"/>
    </location>
</feature>
<name>A0A8C5QAF1_9ANUR</name>
<protein>
    <recommendedName>
        <fullName evidence="8">Peptidase S1 domain-containing protein</fullName>
    </recommendedName>
</protein>
<dbReference type="InterPro" id="IPR018114">
    <property type="entry name" value="TRYPSIN_HIS"/>
</dbReference>
<dbReference type="PRINTS" id="PR00722">
    <property type="entry name" value="CHYMOTRYPSIN"/>
</dbReference>
<evidence type="ECO:0000256" key="5">
    <source>
        <dbReference type="ARBA" id="ARBA00023180"/>
    </source>
</evidence>
<dbReference type="PROSITE" id="PS50240">
    <property type="entry name" value="TRYPSIN_DOM"/>
    <property type="match status" value="1"/>
</dbReference>
<evidence type="ECO:0000313" key="10">
    <source>
        <dbReference type="Proteomes" id="UP000694569"/>
    </source>
</evidence>
<dbReference type="Pfam" id="PF00089">
    <property type="entry name" value="Trypsin"/>
    <property type="match status" value="1"/>
</dbReference>
<feature type="chain" id="PRO_5034189365" description="Peptidase S1 domain-containing protein" evidence="7">
    <location>
        <begin position="21"/>
        <end position="307"/>
    </location>
</feature>
<accession>A0A8C5QAF1</accession>
<dbReference type="PROSITE" id="PS00134">
    <property type="entry name" value="TRYPSIN_HIS"/>
    <property type="match status" value="1"/>
</dbReference>
<proteinExistence type="predicted"/>
<dbReference type="Proteomes" id="UP000694569">
    <property type="component" value="Unplaced"/>
</dbReference>
<keyword evidence="4" id="KW-1015">Disulfide bond</keyword>
<evidence type="ECO:0000259" key="8">
    <source>
        <dbReference type="PROSITE" id="PS50240"/>
    </source>
</evidence>
<evidence type="ECO:0000256" key="7">
    <source>
        <dbReference type="SAM" id="SignalP"/>
    </source>
</evidence>
<keyword evidence="10" id="KW-1185">Reference proteome</keyword>
<dbReference type="InterPro" id="IPR001254">
    <property type="entry name" value="Trypsin_dom"/>
</dbReference>
<dbReference type="OrthoDB" id="546450at2759"/>
<dbReference type="GO" id="GO:0006508">
    <property type="term" value="P:proteolysis"/>
    <property type="evidence" value="ECO:0007669"/>
    <property type="project" value="UniProtKB-KW"/>
</dbReference>
<evidence type="ECO:0000256" key="3">
    <source>
        <dbReference type="ARBA" id="ARBA00022801"/>
    </source>
</evidence>
<reference evidence="9" key="2">
    <citation type="submission" date="2025-09" db="UniProtKB">
        <authorList>
            <consortium name="Ensembl"/>
        </authorList>
    </citation>
    <scope>IDENTIFICATION</scope>
</reference>
<dbReference type="Gene3D" id="2.40.10.10">
    <property type="entry name" value="Trypsin-like serine proteases"/>
    <property type="match status" value="2"/>
</dbReference>
<keyword evidence="2 7" id="KW-0732">Signal</keyword>
<organism evidence="9 10">
    <name type="scientific">Leptobrachium leishanense</name>
    <name type="common">Leishan spiny toad</name>
    <dbReference type="NCBI Taxonomy" id="445787"/>
    <lineage>
        <taxon>Eukaryota</taxon>
        <taxon>Metazoa</taxon>
        <taxon>Chordata</taxon>
        <taxon>Craniata</taxon>
        <taxon>Vertebrata</taxon>
        <taxon>Euteleostomi</taxon>
        <taxon>Amphibia</taxon>
        <taxon>Batrachia</taxon>
        <taxon>Anura</taxon>
        <taxon>Pelobatoidea</taxon>
        <taxon>Megophryidae</taxon>
        <taxon>Leptobrachium</taxon>
    </lineage>
</organism>
<dbReference type="Ensembl" id="ENSLLET00000035053.1">
    <property type="protein sequence ID" value="ENSLLEP00000033772.1"/>
    <property type="gene ID" value="ENSLLEG00000021320.1"/>
</dbReference>